<feature type="binding site" evidence="7">
    <location>
        <position position="441"/>
    </location>
    <ligand>
        <name>deamido-NAD(+)</name>
        <dbReference type="ChEBI" id="CHEBI:58437"/>
        <note>ligand shared between two neighboring subunits</note>
    </ligand>
</feature>
<feature type="domain" description="CN hydrolase" evidence="10">
    <location>
        <begin position="8"/>
        <end position="270"/>
    </location>
</feature>
<feature type="binding site" evidence="7">
    <location>
        <position position="465"/>
    </location>
    <ligand>
        <name>ATP</name>
        <dbReference type="ChEBI" id="CHEBI:30616"/>
    </ligand>
</feature>
<keyword evidence="3 7" id="KW-0436">Ligase</keyword>
<evidence type="ECO:0000256" key="1">
    <source>
        <dbReference type="ARBA" id="ARBA00005188"/>
    </source>
</evidence>
<dbReference type="InterPro" id="IPR003010">
    <property type="entry name" value="C-N_Hydrolase"/>
</dbReference>
<feature type="binding site" evidence="7">
    <location>
        <begin position="475"/>
        <end position="478"/>
    </location>
    <ligand>
        <name>deamido-NAD(+)</name>
        <dbReference type="ChEBI" id="CHEBI:58437"/>
        <note>ligand shared between two neighboring subunits</note>
    </ligand>
</feature>
<evidence type="ECO:0000256" key="2">
    <source>
        <dbReference type="ARBA" id="ARBA00007145"/>
    </source>
</evidence>
<feature type="binding site" evidence="7">
    <location>
        <position position="200"/>
    </location>
    <ligand>
        <name>L-glutamine</name>
        <dbReference type="ChEBI" id="CHEBI:58359"/>
    </ligand>
</feature>
<accession>A0A9D1TPD1</accession>
<dbReference type="InterPro" id="IPR014729">
    <property type="entry name" value="Rossmann-like_a/b/a_fold"/>
</dbReference>
<dbReference type="InterPro" id="IPR036526">
    <property type="entry name" value="C-N_Hydrolase_sf"/>
</dbReference>
<dbReference type="GO" id="GO:0008795">
    <property type="term" value="F:NAD+ synthase activity"/>
    <property type="evidence" value="ECO:0007669"/>
    <property type="project" value="UniProtKB-UniRule"/>
</dbReference>
<dbReference type="PROSITE" id="PS50263">
    <property type="entry name" value="CN_HYDROLASE"/>
    <property type="match status" value="1"/>
</dbReference>
<dbReference type="GO" id="GO:0005737">
    <property type="term" value="C:cytoplasm"/>
    <property type="evidence" value="ECO:0007669"/>
    <property type="project" value="InterPro"/>
</dbReference>
<comment type="similarity">
    <text evidence="2 7 8">In the C-terminal section; belongs to the NAD synthetase family.</text>
</comment>
<protein>
    <recommendedName>
        <fullName evidence="7 8">Glutamine-dependent NAD(+) synthetase</fullName>
        <ecNumber evidence="7 8">6.3.5.1</ecNumber>
    </recommendedName>
    <alternativeName>
        <fullName evidence="7 8">NAD(+) synthase [glutamine-hydrolyzing]</fullName>
    </alternativeName>
</protein>
<feature type="binding site" evidence="7">
    <location>
        <begin position="355"/>
        <end position="362"/>
    </location>
    <ligand>
        <name>ATP</name>
        <dbReference type="ChEBI" id="CHEBI:30616"/>
    </ligand>
</feature>
<dbReference type="Proteomes" id="UP000886752">
    <property type="component" value="Unassembled WGS sequence"/>
</dbReference>
<evidence type="ECO:0000256" key="9">
    <source>
        <dbReference type="RuleBase" id="RU003811"/>
    </source>
</evidence>
<dbReference type="Gene3D" id="1.10.10.1140">
    <property type="entry name" value="Glutamine-dependent NAD+ synthetase, C-terminal domain"/>
    <property type="match status" value="1"/>
</dbReference>
<dbReference type="EMBL" id="DXHV01000023">
    <property type="protein sequence ID" value="HIV99931.1"/>
    <property type="molecule type" value="Genomic_DNA"/>
</dbReference>
<dbReference type="InterPro" id="IPR003694">
    <property type="entry name" value="NAD_synthase"/>
</dbReference>
<comment type="caution">
    <text evidence="7">Lacks conserved residue(s) required for the propagation of feature annotation.</text>
</comment>
<sequence length="629" mass="67974">MNSTYGFVNVGCALFGVHVADPAANVAEMTALLEQARDEAVDVLVFPELALTGYTCGDLFAQASLVRRAEEGLARLMHSAARICPESIFCAGLPVLQDGILFNAAALVQGGQLLGVVPKTFVPNSQEFYEKRWFAPSWARTRDTVTLCGQTVPCTPDLLVCVPGGPVIGCEICEDLWVQEPPSGHLAAQGATLILNPSASNEVATKSRYRRDLVRLQSGRLLCAYAYASSGPGESTTDLVFSGHCLIAAGGLISAESREKAGITSALVDLERLTNDRLKQTSAFQIPGALRKGDVVRVQAQSLAETGILPDSVDPAPFVPRGEELSSRCQEILHLQSRGLAQRMAKTGCKCLVLGISGGLDSTLALLVAAEACDSLGLPRSSIHAVTMPGFGTTDHTRTNALRLMELLGVQARTIDIRPACLQHFKDIGQPADCYDVTFENAQARERTQILMDLANREGGLVVGTGDMSELALGWATYNGDHMSMYAVNCGVPKTLVRFLVEEYATLHAEVAEVLHSVCATEISPELLPPDAAGNRQSTEGTIGKYVLHDFFLYHFVRNGFAREKIRALARIAFPGEEETVDRTLEVFFSRFFSQQFKRSCLPDGPKVGTVSLSPRGDWRMPSDVRCSY</sequence>
<dbReference type="InterPro" id="IPR041856">
    <property type="entry name" value="NAD+_synth_C"/>
</dbReference>
<evidence type="ECO:0000256" key="5">
    <source>
        <dbReference type="ARBA" id="ARBA00022840"/>
    </source>
</evidence>
<dbReference type="PANTHER" id="PTHR23090">
    <property type="entry name" value="NH 3 /GLUTAMINE-DEPENDENT NAD + SYNTHETASE"/>
    <property type="match status" value="1"/>
</dbReference>
<evidence type="ECO:0000259" key="10">
    <source>
        <dbReference type="PROSITE" id="PS50263"/>
    </source>
</evidence>
<dbReference type="HAMAP" id="MF_02090">
    <property type="entry name" value="NadE_glutamine_dep"/>
    <property type="match status" value="1"/>
</dbReference>
<evidence type="ECO:0000256" key="6">
    <source>
        <dbReference type="ARBA" id="ARBA00023027"/>
    </source>
</evidence>
<dbReference type="GO" id="GO:0003952">
    <property type="term" value="F:NAD+ synthase (glutamine-hydrolyzing) activity"/>
    <property type="evidence" value="ECO:0007669"/>
    <property type="project" value="UniProtKB-UniRule"/>
</dbReference>
<dbReference type="Pfam" id="PF00795">
    <property type="entry name" value="CN_hydrolase"/>
    <property type="match status" value="1"/>
</dbReference>
<proteinExistence type="inferred from homology"/>
<dbReference type="Pfam" id="PF02540">
    <property type="entry name" value="NAD_synthase"/>
    <property type="match status" value="1"/>
</dbReference>
<evidence type="ECO:0000256" key="4">
    <source>
        <dbReference type="ARBA" id="ARBA00022741"/>
    </source>
</evidence>
<keyword evidence="4 7" id="KW-0547">Nucleotide-binding</keyword>
<dbReference type="Gene3D" id="3.60.110.10">
    <property type="entry name" value="Carbon-nitrogen hydrolase"/>
    <property type="match status" value="1"/>
</dbReference>
<dbReference type="InterPro" id="IPR014445">
    <property type="entry name" value="Gln-dep_NAD_synthase"/>
</dbReference>
<keyword evidence="5 7" id="KW-0067">ATP-binding</keyword>
<dbReference type="EC" id="6.3.5.1" evidence="7 8"/>
<reference evidence="11" key="1">
    <citation type="journal article" date="2021" name="PeerJ">
        <title>Extensive microbial diversity within the chicken gut microbiome revealed by metagenomics and culture.</title>
        <authorList>
            <person name="Gilroy R."/>
            <person name="Ravi A."/>
            <person name="Getino M."/>
            <person name="Pursley I."/>
            <person name="Horton D.L."/>
            <person name="Alikhan N.F."/>
            <person name="Baker D."/>
            <person name="Gharbi K."/>
            <person name="Hall N."/>
            <person name="Watson M."/>
            <person name="Adriaenssens E.M."/>
            <person name="Foster-Nyarko E."/>
            <person name="Jarju S."/>
            <person name="Secka A."/>
            <person name="Antonio M."/>
            <person name="Oren A."/>
            <person name="Chaudhuri R.R."/>
            <person name="La Ragione R."/>
            <person name="Hildebrand F."/>
            <person name="Pallen M.J."/>
        </authorList>
    </citation>
    <scope>NUCLEOTIDE SEQUENCE</scope>
    <source>
        <strain evidence="11">ChiHecec2B26-446</strain>
    </source>
</reference>
<feature type="binding site" evidence="7">
    <location>
        <position position="598"/>
    </location>
    <ligand>
        <name>deamido-NAD(+)</name>
        <dbReference type="ChEBI" id="CHEBI:58437"/>
        <note>ligand shared between two neighboring subunits</note>
    </ligand>
</feature>
<dbReference type="SUPFAM" id="SSF52402">
    <property type="entry name" value="Adenine nucleotide alpha hydrolases-like"/>
    <property type="match status" value="1"/>
</dbReference>
<gene>
    <name evidence="7" type="primary">nadE</name>
    <name evidence="11" type="ORF">H9894_01905</name>
</gene>
<evidence type="ECO:0000256" key="7">
    <source>
        <dbReference type="HAMAP-Rule" id="MF_02090"/>
    </source>
</evidence>
<feature type="binding site" evidence="7">
    <location>
        <position position="206"/>
    </location>
    <ligand>
        <name>L-glutamine</name>
        <dbReference type="ChEBI" id="CHEBI:58359"/>
    </ligand>
</feature>
<feature type="active site" description="Nucleophile; for glutaminase activity" evidence="7">
    <location>
        <position position="173"/>
    </location>
</feature>
<evidence type="ECO:0000313" key="12">
    <source>
        <dbReference type="Proteomes" id="UP000886752"/>
    </source>
</evidence>
<dbReference type="PANTHER" id="PTHR23090:SF9">
    <property type="entry name" value="GLUTAMINE-DEPENDENT NAD(+) SYNTHETASE"/>
    <property type="match status" value="1"/>
</dbReference>
<comment type="caution">
    <text evidence="11">The sequence shown here is derived from an EMBL/GenBank/DDBJ whole genome shotgun (WGS) entry which is preliminary data.</text>
</comment>
<keyword evidence="6 7" id="KW-0520">NAD</keyword>
<dbReference type="NCBIfam" id="NF002730">
    <property type="entry name" value="PRK02628.1"/>
    <property type="match status" value="1"/>
</dbReference>
<dbReference type="GO" id="GO:0009435">
    <property type="term" value="P:NAD+ biosynthetic process"/>
    <property type="evidence" value="ECO:0007669"/>
    <property type="project" value="UniProtKB-UniRule"/>
</dbReference>
<feature type="active site" description="Proton acceptor; for glutaminase activity" evidence="7">
    <location>
        <position position="48"/>
    </location>
</feature>
<comment type="similarity">
    <text evidence="9">Belongs to the NAD synthetase family.</text>
</comment>
<dbReference type="SUPFAM" id="SSF56317">
    <property type="entry name" value="Carbon-nitrogen hydrolase"/>
    <property type="match status" value="1"/>
</dbReference>
<evidence type="ECO:0000313" key="11">
    <source>
        <dbReference type="EMBL" id="HIV99931.1"/>
    </source>
</evidence>
<name>A0A9D1TPD1_9BACT</name>
<dbReference type="NCBIfam" id="TIGR00552">
    <property type="entry name" value="nadE"/>
    <property type="match status" value="1"/>
</dbReference>
<dbReference type="GO" id="GO:0004359">
    <property type="term" value="F:glutaminase activity"/>
    <property type="evidence" value="ECO:0007669"/>
    <property type="project" value="InterPro"/>
</dbReference>
<dbReference type="CDD" id="cd00553">
    <property type="entry name" value="NAD_synthase"/>
    <property type="match status" value="1"/>
</dbReference>
<comment type="catalytic activity">
    <reaction evidence="7 8">
        <text>deamido-NAD(+) + L-glutamine + ATP + H2O = L-glutamate + AMP + diphosphate + NAD(+) + H(+)</text>
        <dbReference type="Rhea" id="RHEA:24384"/>
        <dbReference type="ChEBI" id="CHEBI:15377"/>
        <dbReference type="ChEBI" id="CHEBI:15378"/>
        <dbReference type="ChEBI" id="CHEBI:29985"/>
        <dbReference type="ChEBI" id="CHEBI:30616"/>
        <dbReference type="ChEBI" id="CHEBI:33019"/>
        <dbReference type="ChEBI" id="CHEBI:57540"/>
        <dbReference type="ChEBI" id="CHEBI:58359"/>
        <dbReference type="ChEBI" id="CHEBI:58437"/>
        <dbReference type="ChEBI" id="CHEBI:456215"/>
        <dbReference type="EC" id="6.3.5.1"/>
    </reaction>
</comment>
<evidence type="ECO:0000256" key="3">
    <source>
        <dbReference type="ARBA" id="ARBA00022598"/>
    </source>
</evidence>
<dbReference type="AlphaFoldDB" id="A0A9D1TPD1"/>
<comment type="function">
    <text evidence="7">Catalyzes the ATP-dependent amidation of deamido-NAD to form NAD. Uses L-glutamine as a nitrogen source.</text>
</comment>
<organism evidence="11 12">
    <name type="scientific">Candidatus Desulfovibrio intestinipullorum</name>
    <dbReference type="NCBI Taxonomy" id="2838536"/>
    <lineage>
        <taxon>Bacteria</taxon>
        <taxon>Pseudomonadati</taxon>
        <taxon>Thermodesulfobacteriota</taxon>
        <taxon>Desulfovibrionia</taxon>
        <taxon>Desulfovibrionales</taxon>
        <taxon>Desulfovibrionaceae</taxon>
        <taxon>Desulfovibrio</taxon>
    </lineage>
</organism>
<dbReference type="InterPro" id="IPR022310">
    <property type="entry name" value="NAD/GMP_synthase"/>
</dbReference>
<feature type="binding site" evidence="7">
    <location>
        <position position="470"/>
    </location>
    <ligand>
        <name>deamido-NAD(+)</name>
        <dbReference type="ChEBI" id="CHEBI:58437"/>
        <note>ligand shared between two neighboring subunits</note>
    </ligand>
</feature>
<feature type="active site" description="For glutaminase activity" evidence="7">
    <location>
        <position position="119"/>
    </location>
</feature>
<dbReference type="PIRSF" id="PIRSF006630">
    <property type="entry name" value="NADS_GAT"/>
    <property type="match status" value="1"/>
</dbReference>
<dbReference type="CDD" id="cd07570">
    <property type="entry name" value="GAT_Gln-NAD-synth"/>
    <property type="match status" value="1"/>
</dbReference>
<comment type="pathway">
    <text evidence="1 7 8">Cofactor biosynthesis; NAD(+) biosynthesis; NAD(+) from deamido-NAD(+) (L-Gln route): step 1/1.</text>
</comment>
<reference evidence="11" key="2">
    <citation type="submission" date="2021-04" db="EMBL/GenBank/DDBJ databases">
        <authorList>
            <person name="Gilroy R."/>
        </authorList>
    </citation>
    <scope>NUCLEOTIDE SEQUENCE</scope>
    <source>
        <strain evidence="11">ChiHecec2B26-446</strain>
    </source>
</reference>
<evidence type="ECO:0000256" key="8">
    <source>
        <dbReference type="PIRNR" id="PIRNR006630"/>
    </source>
</evidence>
<dbReference type="GO" id="GO:0005524">
    <property type="term" value="F:ATP binding"/>
    <property type="evidence" value="ECO:0007669"/>
    <property type="project" value="UniProtKB-UniRule"/>
</dbReference>
<dbReference type="Gene3D" id="3.40.50.620">
    <property type="entry name" value="HUPs"/>
    <property type="match status" value="1"/>
</dbReference>